<evidence type="ECO:0000313" key="1">
    <source>
        <dbReference type="EMBL" id="MFC4096059.1"/>
    </source>
</evidence>
<dbReference type="RefSeq" id="WP_192460321.1">
    <property type="nucleotide sequence ID" value="NZ_JACYFJ010000001.1"/>
</dbReference>
<sequence>MKVNQPILGGLLAVIFLLSCKESPSKKSADSAKESNELVSTKSERKTYAEISVKEGGEWEGTKYVGENLTFKNLEYLKAPDSLTDHSYYVRYEGPGWESNKVGYRLYFDWRNAIDIFGKKVDTMVLSKVGRDNYDSYHEDSPWGMDILKAGSSLGIGSYGRFDGVSSVAHFKDVKSRDVAVSNSEKGSGVTLNYNGWTANEETIDLKTDIFIEPDSRITKVTLNPSKAVNGLCTGIVKFEDVELLQKDSDNGEWAYIATYGEQTLVPDQLGMVIFYKKDDVEKVTEADHDHIIVFKPTANTITYHFAAAWEKEKEGISTKDGFLAYIDETLNQL</sequence>
<name>A0ABV8JNX7_9FLAO</name>
<accession>A0ABV8JNX7</accession>
<gene>
    <name evidence="1" type="ORF">ACFOUT_09240</name>
</gene>
<dbReference type="Pfam" id="PF16153">
    <property type="entry name" value="DUF4861"/>
    <property type="match status" value="1"/>
</dbReference>
<comment type="caution">
    <text evidence="1">The sequence shown here is derived from an EMBL/GenBank/DDBJ whole genome shotgun (WGS) entry which is preliminary data.</text>
</comment>
<dbReference type="Proteomes" id="UP001595814">
    <property type="component" value="Unassembled WGS sequence"/>
</dbReference>
<protein>
    <submittedName>
        <fullName evidence="1">DUF4861 family protein</fullName>
    </submittedName>
</protein>
<keyword evidence="2" id="KW-1185">Reference proteome</keyword>
<dbReference type="PROSITE" id="PS51257">
    <property type="entry name" value="PROKAR_LIPOPROTEIN"/>
    <property type="match status" value="1"/>
</dbReference>
<dbReference type="InterPro" id="IPR032342">
    <property type="entry name" value="DUF4861"/>
</dbReference>
<evidence type="ECO:0000313" key="2">
    <source>
        <dbReference type="Proteomes" id="UP001595814"/>
    </source>
</evidence>
<dbReference type="EMBL" id="JBHSAW010000004">
    <property type="protein sequence ID" value="MFC4096059.1"/>
    <property type="molecule type" value="Genomic_DNA"/>
</dbReference>
<reference evidence="2" key="1">
    <citation type="journal article" date="2019" name="Int. J. Syst. Evol. Microbiol.">
        <title>The Global Catalogue of Microorganisms (GCM) 10K type strain sequencing project: providing services to taxonomists for standard genome sequencing and annotation.</title>
        <authorList>
            <consortium name="The Broad Institute Genomics Platform"/>
            <consortium name="The Broad Institute Genome Sequencing Center for Infectious Disease"/>
            <person name="Wu L."/>
            <person name="Ma J."/>
        </authorList>
    </citation>
    <scope>NUCLEOTIDE SEQUENCE [LARGE SCALE GENOMIC DNA]</scope>
    <source>
        <strain evidence="2">CECT 7477</strain>
    </source>
</reference>
<organism evidence="1 2">
    <name type="scientific">Euzebyella saccharophila</name>
    <dbReference type="NCBI Taxonomy" id="679664"/>
    <lineage>
        <taxon>Bacteria</taxon>
        <taxon>Pseudomonadati</taxon>
        <taxon>Bacteroidota</taxon>
        <taxon>Flavobacteriia</taxon>
        <taxon>Flavobacteriales</taxon>
        <taxon>Flavobacteriaceae</taxon>
        <taxon>Euzebyella</taxon>
    </lineage>
</organism>
<proteinExistence type="predicted"/>